<feature type="domain" description="Fungal lipase-type" evidence="15">
    <location>
        <begin position="401"/>
        <end position="532"/>
    </location>
</feature>
<keyword evidence="10" id="KW-1133">Transmembrane helix</keyword>
<keyword evidence="12" id="KW-0472">Membrane</keyword>
<dbReference type="GO" id="GO:0005886">
    <property type="term" value="C:plasma membrane"/>
    <property type="evidence" value="ECO:0007669"/>
    <property type="project" value="UniProtKB-SubCell"/>
</dbReference>
<gene>
    <name evidence="16" type="ORF">G6F64_006001</name>
</gene>
<dbReference type="InterPro" id="IPR029058">
    <property type="entry name" value="AB_hydrolase_fold"/>
</dbReference>
<evidence type="ECO:0000256" key="6">
    <source>
        <dbReference type="ARBA" id="ARBA00022723"/>
    </source>
</evidence>
<evidence type="ECO:0000313" key="17">
    <source>
        <dbReference type="Proteomes" id="UP000716291"/>
    </source>
</evidence>
<sequence>MSTSQSPQSLTVGFVKIQILDCLLNVKVKQSYIILTLGDQQHQSFLEDCKKGKVFQFNVTFHAQLFGTIQIDLFDSSGLFYSTDKHLGRTEMRLGLLKYMPPSFTSYYEIWDKTLSSGASSSVGRERTRVNNIGAFHLQIEHQFIQPSTDDTVLTMNTVPITVTNLIKEELSVAETKRHLRFSRERKEKQRRQVKNEDLKERVLDQYSESEEEDIMQPLAFKKSEIAETDEEDEEFGEMVSAPSNNEMNDDNEYIDDSIEKSESKGKDQVIKMIGKLMAAFGQGFELTYMQVVSGLSVLEKYFDNLPRERSWNLVRDLSEIEMASRFWKFSVASYGWKGLNFIGKGNGILSDAIREHSDAKSIIEYLMIPKEDLLAYEFRSAEAFRPSYFIARDRFTNSIVLSIRGTMSLMDTLTDLVCEYEPWKGGFVHSGMKHSAVWFFQYVVPQLKAFMNEHEASCLIVVGHSLGAATAAILTDMLIDHLKEFQEKIEGFNLKCFGYAPACGLSLELAEKHKDVIQSFVFADDIASKMSYGSMMDVKELIIASVEAARNTVSATEILLGSKVQGESWQRIFERIGEVRKRLSNGKDNPKLYVAGQIYQFWADPMSNNKNRIVVEKTNAELVSNEIVVKKSILADHLPTNFDLAFYKAREAIMLGGFK</sequence>
<dbReference type="Pfam" id="PF01764">
    <property type="entry name" value="Lipase_3"/>
    <property type="match status" value="1"/>
</dbReference>
<evidence type="ECO:0000256" key="8">
    <source>
        <dbReference type="ARBA" id="ARBA00022837"/>
    </source>
</evidence>
<dbReference type="InterPro" id="IPR052214">
    <property type="entry name" value="DAG_Lipase-Related"/>
</dbReference>
<comment type="catalytic activity">
    <reaction evidence="13">
        <text>a 1,2-diacyl-sn-glycerol + H2O = a 2-acylglycerol + a fatty acid + H(+)</text>
        <dbReference type="Rhea" id="RHEA:33275"/>
        <dbReference type="ChEBI" id="CHEBI:15377"/>
        <dbReference type="ChEBI" id="CHEBI:15378"/>
        <dbReference type="ChEBI" id="CHEBI:17389"/>
        <dbReference type="ChEBI" id="CHEBI:17815"/>
        <dbReference type="ChEBI" id="CHEBI:28868"/>
        <dbReference type="EC" id="3.1.1.116"/>
    </reaction>
    <physiologicalReaction direction="left-to-right" evidence="13">
        <dbReference type="Rhea" id="RHEA:33276"/>
    </physiologicalReaction>
</comment>
<dbReference type="EC" id="3.1.1.116" evidence="14"/>
<evidence type="ECO:0000256" key="9">
    <source>
        <dbReference type="ARBA" id="ARBA00022963"/>
    </source>
</evidence>
<evidence type="ECO:0000256" key="1">
    <source>
        <dbReference type="ARBA" id="ARBA00001913"/>
    </source>
</evidence>
<dbReference type="SUPFAM" id="SSF53474">
    <property type="entry name" value="alpha/beta-Hydrolases"/>
    <property type="match status" value="1"/>
</dbReference>
<keyword evidence="17" id="KW-1185">Reference proteome</keyword>
<evidence type="ECO:0000256" key="3">
    <source>
        <dbReference type="ARBA" id="ARBA00022475"/>
    </source>
</evidence>
<dbReference type="OrthoDB" id="438440at2759"/>
<comment type="caution">
    <text evidence="16">The sequence shown here is derived from an EMBL/GenBank/DDBJ whole genome shotgun (WGS) entry which is preliminary data.</text>
</comment>
<keyword evidence="5" id="KW-0812">Transmembrane</keyword>
<dbReference type="Proteomes" id="UP000716291">
    <property type="component" value="Unassembled WGS sequence"/>
</dbReference>
<keyword evidence="11" id="KW-0443">Lipid metabolism</keyword>
<name>A0A9P7BSS3_RHIOR</name>
<dbReference type="PANTHER" id="PTHR45792:SF8">
    <property type="entry name" value="DIACYLGLYCEROL LIPASE-ALPHA"/>
    <property type="match status" value="1"/>
</dbReference>
<evidence type="ECO:0000256" key="2">
    <source>
        <dbReference type="ARBA" id="ARBA00004651"/>
    </source>
</evidence>
<dbReference type="GO" id="GO:0046872">
    <property type="term" value="F:metal ion binding"/>
    <property type="evidence" value="ECO:0007669"/>
    <property type="project" value="UniProtKB-KW"/>
</dbReference>
<dbReference type="InterPro" id="IPR002921">
    <property type="entry name" value="Fungal_lipase-type"/>
</dbReference>
<evidence type="ECO:0000256" key="4">
    <source>
        <dbReference type="ARBA" id="ARBA00022553"/>
    </source>
</evidence>
<keyword evidence="6" id="KW-0479">Metal-binding</keyword>
<keyword evidence="3" id="KW-1003">Cell membrane</keyword>
<keyword evidence="7" id="KW-0378">Hydrolase</keyword>
<proteinExistence type="predicted"/>
<dbReference type="GO" id="GO:0016042">
    <property type="term" value="P:lipid catabolic process"/>
    <property type="evidence" value="ECO:0007669"/>
    <property type="project" value="UniProtKB-KW"/>
</dbReference>
<comment type="cofactor">
    <cofactor evidence="1">
        <name>Ca(2+)</name>
        <dbReference type="ChEBI" id="CHEBI:29108"/>
    </cofactor>
</comment>
<dbReference type="CDD" id="cd00519">
    <property type="entry name" value="Lipase_3"/>
    <property type="match status" value="1"/>
</dbReference>
<evidence type="ECO:0000256" key="7">
    <source>
        <dbReference type="ARBA" id="ARBA00022801"/>
    </source>
</evidence>
<evidence type="ECO:0000256" key="10">
    <source>
        <dbReference type="ARBA" id="ARBA00022989"/>
    </source>
</evidence>
<comment type="subcellular location">
    <subcellularLocation>
        <location evidence="2">Cell membrane</location>
        <topology evidence="2">Multi-pass membrane protein</topology>
    </subcellularLocation>
</comment>
<reference evidence="16" key="1">
    <citation type="journal article" date="2020" name="Microb. Genom.">
        <title>Genetic diversity of clinical and environmental Mucorales isolates obtained from an investigation of mucormycosis cases among solid organ transplant recipients.</title>
        <authorList>
            <person name="Nguyen M.H."/>
            <person name="Kaul D."/>
            <person name="Muto C."/>
            <person name="Cheng S.J."/>
            <person name="Richter R.A."/>
            <person name="Bruno V.M."/>
            <person name="Liu G."/>
            <person name="Beyhan S."/>
            <person name="Sundermann A.J."/>
            <person name="Mounaud S."/>
            <person name="Pasculle A.W."/>
            <person name="Nierman W.C."/>
            <person name="Driscoll E."/>
            <person name="Cumbie R."/>
            <person name="Clancy C.J."/>
            <person name="Dupont C.L."/>
        </authorList>
    </citation>
    <scope>NUCLEOTIDE SEQUENCE</scope>
    <source>
        <strain evidence="16">GL11</strain>
    </source>
</reference>
<accession>A0A9P7BSS3</accession>
<evidence type="ECO:0000256" key="14">
    <source>
        <dbReference type="ARBA" id="ARBA00026104"/>
    </source>
</evidence>
<keyword evidence="4" id="KW-0597">Phosphoprotein</keyword>
<evidence type="ECO:0000259" key="15">
    <source>
        <dbReference type="Pfam" id="PF01764"/>
    </source>
</evidence>
<evidence type="ECO:0000313" key="16">
    <source>
        <dbReference type="EMBL" id="KAG1308496.1"/>
    </source>
</evidence>
<protein>
    <recommendedName>
        <fullName evidence="14">sn-1-specific diacylglycerol lipase</fullName>
        <ecNumber evidence="14">3.1.1.116</ecNumber>
    </recommendedName>
</protein>
<evidence type="ECO:0000256" key="13">
    <source>
        <dbReference type="ARBA" id="ARBA00024531"/>
    </source>
</evidence>
<evidence type="ECO:0000256" key="5">
    <source>
        <dbReference type="ARBA" id="ARBA00022692"/>
    </source>
</evidence>
<keyword evidence="8" id="KW-0106">Calcium</keyword>
<keyword evidence="9" id="KW-0442">Lipid degradation</keyword>
<dbReference type="AlphaFoldDB" id="A0A9P7BSS3"/>
<dbReference type="PANTHER" id="PTHR45792">
    <property type="entry name" value="DIACYLGLYCEROL LIPASE HOMOLOG-RELATED"/>
    <property type="match status" value="1"/>
</dbReference>
<evidence type="ECO:0000256" key="12">
    <source>
        <dbReference type="ARBA" id="ARBA00023136"/>
    </source>
</evidence>
<dbReference type="EMBL" id="JAANQT010000771">
    <property type="protein sequence ID" value="KAG1308496.1"/>
    <property type="molecule type" value="Genomic_DNA"/>
</dbReference>
<dbReference type="Gene3D" id="3.40.50.1820">
    <property type="entry name" value="alpha/beta hydrolase"/>
    <property type="match status" value="1"/>
</dbReference>
<organism evidence="16 17">
    <name type="scientific">Rhizopus oryzae</name>
    <name type="common">Mucormycosis agent</name>
    <name type="synonym">Rhizopus arrhizus var. delemar</name>
    <dbReference type="NCBI Taxonomy" id="64495"/>
    <lineage>
        <taxon>Eukaryota</taxon>
        <taxon>Fungi</taxon>
        <taxon>Fungi incertae sedis</taxon>
        <taxon>Mucoromycota</taxon>
        <taxon>Mucoromycotina</taxon>
        <taxon>Mucoromycetes</taxon>
        <taxon>Mucorales</taxon>
        <taxon>Mucorineae</taxon>
        <taxon>Rhizopodaceae</taxon>
        <taxon>Rhizopus</taxon>
    </lineage>
</organism>
<dbReference type="GO" id="GO:0016298">
    <property type="term" value="F:lipase activity"/>
    <property type="evidence" value="ECO:0007669"/>
    <property type="project" value="TreeGrafter"/>
</dbReference>
<evidence type="ECO:0000256" key="11">
    <source>
        <dbReference type="ARBA" id="ARBA00023098"/>
    </source>
</evidence>